<dbReference type="Pfam" id="PF14903">
    <property type="entry name" value="WG_beta_rep"/>
    <property type="match status" value="1"/>
</dbReference>
<feature type="chain" id="PRO_5045879932" evidence="1">
    <location>
        <begin position="23"/>
        <end position="361"/>
    </location>
</feature>
<protein>
    <submittedName>
        <fullName evidence="2">WG repeat-containing protein</fullName>
    </submittedName>
</protein>
<accession>A0ABT6G0K6</accession>
<keyword evidence="1" id="KW-0732">Signal</keyword>
<organism evidence="2 3">
    <name type="scientific">Winogradskyella marincola</name>
    <dbReference type="NCBI Taxonomy" id="3037795"/>
    <lineage>
        <taxon>Bacteria</taxon>
        <taxon>Pseudomonadati</taxon>
        <taxon>Bacteroidota</taxon>
        <taxon>Flavobacteriia</taxon>
        <taxon>Flavobacteriales</taxon>
        <taxon>Flavobacteriaceae</taxon>
        <taxon>Winogradskyella</taxon>
    </lineage>
</organism>
<reference evidence="2 3" key="1">
    <citation type="submission" date="2023-03" db="EMBL/GenBank/DDBJ databases">
        <title>Strain YYF002 represents a novel species in the genus Winogradskyella isolated from seawater.</title>
        <authorList>
            <person name="Fu Z.-Y."/>
        </authorList>
    </citation>
    <scope>NUCLEOTIDE SEQUENCE [LARGE SCALE GENOMIC DNA]</scope>
    <source>
        <strain evidence="2 3">YYF002</strain>
    </source>
</reference>
<comment type="caution">
    <text evidence="2">The sequence shown here is derived from an EMBL/GenBank/DDBJ whole genome shotgun (WGS) entry which is preliminary data.</text>
</comment>
<evidence type="ECO:0000313" key="2">
    <source>
        <dbReference type="EMBL" id="MDG4715548.1"/>
    </source>
</evidence>
<name>A0ABT6G0K6_9FLAO</name>
<dbReference type="RefSeq" id="WP_278005004.1">
    <property type="nucleotide sequence ID" value="NZ_JARSBN010000003.1"/>
</dbReference>
<sequence length="361" mass="41842">MINTVKILTLLAFLFLGKPVNSQSLTEKEKANVITINKHFGDSIKIPVYTSDVLGFQESGLYFKKENKKWGLINSNTNKTLIPFKLDSVLSVFHLPNIKSYLIKEKGKWSSISFNKKYKIEDCEPDTGLTKADYRKNGYDIDTSPWKRFLVIFNGKQGIMNKGYKTIVPVKYDYVRDNYLHYNEDNKDEKSYIIYNDDKVGFITNEGTVEPVFDDIGVYFPDFVGDWDNLKPSYKKQDLKLMFLFEDYKIIGVTKDGKKGIVDYTGKQIVPNIYDEMFCAESYVREFGNHFIVVKDGKYGIISHQNEIILPLNYDIIEYFDTSKKGTSHIYLVKQNGKYGLINSLNEVVKPIEYTRKELEN</sequence>
<dbReference type="Proteomes" id="UP001529085">
    <property type="component" value="Unassembled WGS sequence"/>
</dbReference>
<evidence type="ECO:0000313" key="3">
    <source>
        <dbReference type="Proteomes" id="UP001529085"/>
    </source>
</evidence>
<feature type="signal peptide" evidence="1">
    <location>
        <begin position="1"/>
        <end position="22"/>
    </location>
</feature>
<dbReference type="EMBL" id="JARSBN010000003">
    <property type="protein sequence ID" value="MDG4715548.1"/>
    <property type="molecule type" value="Genomic_DNA"/>
</dbReference>
<proteinExistence type="predicted"/>
<evidence type="ECO:0000256" key="1">
    <source>
        <dbReference type="SAM" id="SignalP"/>
    </source>
</evidence>
<dbReference type="InterPro" id="IPR032774">
    <property type="entry name" value="WG_beta_rep"/>
</dbReference>
<gene>
    <name evidence="2" type="ORF">P7122_06685</name>
</gene>
<keyword evidence="3" id="KW-1185">Reference proteome</keyword>